<protein>
    <recommendedName>
        <fullName evidence="1">DUF4470 domain-containing protein</fullName>
    </recommendedName>
</protein>
<reference evidence="2 3" key="1">
    <citation type="journal article" date="2012" name="BMC Genomics">
        <title>Comparative genomics of the white-rot fungi, Phanerochaete carnosa and P. chrysosporium, to elucidate the genetic basis of the distinct wood types they colonize.</title>
        <authorList>
            <person name="Suzuki H."/>
            <person name="MacDonald J."/>
            <person name="Syed K."/>
            <person name="Salamov A."/>
            <person name="Hori C."/>
            <person name="Aerts A."/>
            <person name="Henrissat B."/>
            <person name="Wiebenga A."/>
            <person name="vanKuyk P.A."/>
            <person name="Barry K."/>
            <person name="Lindquist E."/>
            <person name="LaButti K."/>
            <person name="Lapidus A."/>
            <person name="Lucas S."/>
            <person name="Coutinho P."/>
            <person name="Gong Y."/>
            <person name="Samejima M."/>
            <person name="Mahadevan R."/>
            <person name="Abou-Zaid M."/>
            <person name="de Vries R.P."/>
            <person name="Igarashi K."/>
            <person name="Yadav J.S."/>
            <person name="Grigoriev I.V."/>
            <person name="Master E.R."/>
        </authorList>
    </citation>
    <scope>NUCLEOTIDE SEQUENCE [LARGE SCALE GENOMIC DNA]</scope>
    <source>
        <strain evidence="2 3">HHB-10118-sp</strain>
    </source>
</reference>
<evidence type="ECO:0000259" key="1">
    <source>
        <dbReference type="Pfam" id="PF14737"/>
    </source>
</evidence>
<evidence type="ECO:0000313" key="3">
    <source>
        <dbReference type="Proteomes" id="UP000008370"/>
    </source>
</evidence>
<sequence length="467" mass="52588">MSVVNRDFDVCYAVDGGLLNLVATVNALPSDYCGRFQALLNNVKHITSARDAAILHCLLDPTLDLEQAAELCTHLLYFSSLTPAQASVLRSHFESLSDSIGNTQSSQQDFHGGNLRVWHHALEPLKDLMNSTYTQEQAQKNMHKATYWDGQTQYLEPRIWSLKPSHRLASIKLRKVGVLLPFAVPTDAFTEPNRLMFDKDGKWINASVLRPYVTWDMREVLPSGAKHGCHEDDLAGCLFFHSKDQLAEFARRARAWGVRVYLTHLDTGELYQQLASADPAFAPFALGRFDRVDLPHLVDQLPDKRDVVFEHFGALLNRANPHATLLVRTIEWRYLYSDQMRLGRPGARAGASAGPPDPVHIEALVRSASAYLNFDPDNLERRMEQVLMLHLLDAWSDNQPVFEEYLQETRMKGILEDCGLRIKTRNTLVPPRLDWLLSGKPETLPGLSKHDWYLLGAGSDAPLICGG</sequence>
<evidence type="ECO:0000313" key="2">
    <source>
        <dbReference type="EMBL" id="EKM60568.1"/>
    </source>
</evidence>
<keyword evidence="3" id="KW-1185">Reference proteome</keyword>
<dbReference type="Proteomes" id="UP000008370">
    <property type="component" value="Unassembled WGS sequence"/>
</dbReference>
<dbReference type="Pfam" id="PF14737">
    <property type="entry name" value="DUF4470"/>
    <property type="match status" value="1"/>
</dbReference>
<feature type="domain" description="DUF4470" evidence="1">
    <location>
        <begin position="6"/>
        <end position="77"/>
    </location>
</feature>
<dbReference type="GeneID" id="18909410"/>
<organism evidence="2 3">
    <name type="scientific">Phanerochaete carnosa (strain HHB-10118-sp)</name>
    <name type="common">White-rot fungus</name>
    <name type="synonym">Peniophora carnosa</name>
    <dbReference type="NCBI Taxonomy" id="650164"/>
    <lineage>
        <taxon>Eukaryota</taxon>
        <taxon>Fungi</taxon>
        <taxon>Dikarya</taxon>
        <taxon>Basidiomycota</taxon>
        <taxon>Agaricomycotina</taxon>
        <taxon>Agaricomycetes</taxon>
        <taxon>Polyporales</taxon>
        <taxon>Phanerochaetaceae</taxon>
        <taxon>Phanerochaete</taxon>
    </lineage>
</organism>
<accession>K5W9D3</accession>
<dbReference type="OrthoDB" id="2791063at2759"/>
<name>K5W9D3_PHACS</name>
<dbReference type="KEGG" id="pco:PHACADRAFT_167911"/>
<proteinExistence type="predicted"/>
<gene>
    <name evidence="2" type="ORF">PHACADRAFT_167911</name>
</gene>
<dbReference type="InParanoid" id="K5W9D3"/>
<dbReference type="RefSeq" id="XP_007390021.1">
    <property type="nucleotide sequence ID" value="XM_007389959.1"/>
</dbReference>
<dbReference type="HOGENOM" id="CLU_018400_1_0_1"/>
<dbReference type="EMBL" id="JH930468">
    <property type="protein sequence ID" value="EKM60568.1"/>
    <property type="molecule type" value="Genomic_DNA"/>
</dbReference>
<dbReference type="InterPro" id="IPR027974">
    <property type="entry name" value="DUF4470"/>
</dbReference>
<dbReference type="AlphaFoldDB" id="K5W9D3"/>